<name>A0AA39I794_9BILA</name>
<dbReference type="AlphaFoldDB" id="A0AA39I794"/>
<dbReference type="EMBL" id="JAUCMV010000002">
    <property type="protein sequence ID" value="KAK0417913.1"/>
    <property type="molecule type" value="Genomic_DNA"/>
</dbReference>
<accession>A0AA39I794</accession>
<evidence type="ECO:0000313" key="1">
    <source>
        <dbReference type="EMBL" id="KAK0417913.1"/>
    </source>
</evidence>
<dbReference type="Proteomes" id="UP001175271">
    <property type="component" value="Unassembled WGS sequence"/>
</dbReference>
<comment type="caution">
    <text evidence="1">The sequence shown here is derived from an EMBL/GenBank/DDBJ whole genome shotgun (WGS) entry which is preliminary data.</text>
</comment>
<reference evidence="1" key="1">
    <citation type="submission" date="2023-06" db="EMBL/GenBank/DDBJ databases">
        <title>Genomic analysis of the entomopathogenic nematode Steinernema hermaphroditum.</title>
        <authorList>
            <person name="Schwarz E.M."/>
            <person name="Heppert J.K."/>
            <person name="Baniya A."/>
            <person name="Schwartz H.T."/>
            <person name="Tan C.-H."/>
            <person name="Antoshechkin I."/>
            <person name="Sternberg P.W."/>
            <person name="Goodrich-Blair H."/>
            <person name="Dillman A.R."/>
        </authorList>
    </citation>
    <scope>NUCLEOTIDE SEQUENCE</scope>
    <source>
        <strain evidence="1">PS9179</strain>
        <tissue evidence="1">Whole animal</tissue>
    </source>
</reference>
<proteinExistence type="predicted"/>
<protein>
    <submittedName>
        <fullName evidence="1">Uncharacterized protein</fullName>
    </submittedName>
</protein>
<organism evidence="1 2">
    <name type="scientific">Steinernema hermaphroditum</name>
    <dbReference type="NCBI Taxonomy" id="289476"/>
    <lineage>
        <taxon>Eukaryota</taxon>
        <taxon>Metazoa</taxon>
        <taxon>Ecdysozoa</taxon>
        <taxon>Nematoda</taxon>
        <taxon>Chromadorea</taxon>
        <taxon>Rhabditida</taxon>
        <taxon>Tylenchina</taxon>
        <taxon>Panagrolaimomorpha</taxon>
        <taxon>Strongyloidoidea</taxon>
        <taxon>Steinernematidae</taxon>
        <taxon>Steinernema</taxon>
    </lineage>
</organism>
<keyword evidence="2" id="KW-1185">Reference proteome</keyword>
<evidence type="ECO:0000313" key="2">
    <source>
        <dbReference type="Proteomes" id="UP001175271"/>
    </source>
</evidence>
<sequence length="194" mass="21879">MKFRISIVTVAGLNAQHDDPVYQEKLLIFKSPELAIFMSPYGSRLLKRSNHIIADGTFKYALAANPFAVVLMTRRTRSDYELMWNTLRESLNAVPGSLQIQYAHFDCESAAVQTFRESFPEVTLHFAHKSIAFGGDHIYLSHHVERTHWLYQSSCVMQSFSAFGTLGIAGTRSICSGFGESYFLPEADRRFIGG</sequence>
<gene>
    <name evidence="1" type="ORF">QR680_013277</name>
</gene>